<dbReference type="Gene3D" id="3.30.710.10">
    <property type="entry name" value="Potassium Channel Kv1.1, Chain A"/>
    <property type="match status" value="1"/>
</dbReference>
<dbReference type="SMART" id="SM00225">
    <property type="entry name" value="BTB"/>
    <property type="match status" value="1"/>
</dbReference>
<dbReference type="InterPro" id="IPR011333">
    <property type="entry name" value="SKP1/BTB/POZ_sf"/>
</dbReference>
<dbReference type="Pfam" id="PF00651">
    <property type="entry name" value="BTB"/>
    <property type="match status" value="1"/>
</dbReference>
<dbReference type="PANTHER" id="PTHR24413">
    <property type="entry name" value="SPECKLE-TYPE POZ PROTEIN"/>
    <property type="match status" value="1"/>
</dbReference>
<dbReference type="WBParaSite" id="PDA_v2.g7464.t1">
    <property type="protein sequence ID" value="PDA_v2.g7464.t1"/>
    <property type="gene ID" value="PDA_v2.g7464"/>
</dbReference>
<evidence type="ECO:0000259" key="1">
    <source>
        <dbReference type="PROSITE" id="PS50097"/>
    </source>
</evidence>
<keyword evidence="2" id="KW-1185">Reference proteome</keyword>
<organism evidence="2 3">
    <name type="scientific">Panagrolaimus davidi</name>
    <dbReference type="NCBI Taxonomy" id="227884"/>
    <lineage>
        <taxon>Eukaryota</taxon>
        <taxon>Metazoa</taxon>
        <taxon>Ecdysozoa</taxon>
        <taxon>Nematoda</taxon>
        <taxon>Chromadorea</taxon>
        <taxon>Rhabditida</taxon>
        <taxon>Tylenchina</taxon>
        <taxon>Panagrolaimomorpha</taxon>
        <taxon>Panagrolaimoidea</taxon>
        <taxon>Panagrolaimidae</taxon>
        <taxon>Panagrolaimus</taxon>
    </lineage>
</organism>
<feature type="domain" description="BTB" evidence="1">
    <location>
        <begin position="169"/>
        <end position="229"/>
    </location>
</feature>
<dbReference type="PROSITE" id="PS50097">
    <property type="entry name" value="BTB"/>
    <property type="match status" value="1"/>
</dbReference>
<sequence>MASEDNTDLVYPIFIKWNFVDSYFSKKNDSFYTSDGELKLKTNRFHLPGFPVTYYLTLDYKQVNFNEPAVSLELHCYCDYDNIEIEADLTFILKPNYLLEPEISQTQYTFDEDNTEVVCYEKAEWEHYVATNLFFIIKGTFTVKGLHSNPLSIKVPKYNKQKFTDENGKNFTIVVEDGQEIKAHKSILQQVSPVFANMFESDWKESLEGKIEFKNLSFKLAKIAIDLFYGIKYWRLLDKIEYIQLFQFADQYDITSLKITILSLIGLFFEKPLQ</sequence>
<dbReference type="InterPro" id="IPR000210">
    <property type="entry name" value="BTB/POZ_dom"/>
</dbReference>
<protein>
    <submittedName>
        <fullName evidence="3">BTB domain-containing protein</fullName>
    </submittedName>
</protein>
<evidence type="ECO:0000313" key="3">
    <source>
        <dbReference type="WBParaSite" id="PDA_v2.g7464.t1"/>
    </source>
</evidence>
<dbReference type="CDD" id="cd18186">
    <property type="entry name" value="BTB_POZ_ZBTB_KLHL-like"/>
    <property type="match status" value="1"/>
</dbReference>
<accession>A0A914QZE8</accession>
<name>A0A914QZE8_9BILA</name>
<dbReference type="Proteomes" id="UP000887578">
    <property type="component" value="Unplaced"/>
</dbReference>
<dbReference type="SUPFAM" id="SSF54695">
    <property type="entry name" value="POZ domain"/>
    <property type="match status" value="1"/>
</dbReference>
<dbReference type="AlphaFoldDB" id="A0A914QZE8"/>
<evidence type="ECO:0000313" key="2">
    <source>
        <dbReference type="Proteomes" id="UP000887578"/>
    </source>
</evidence>
<reference evidence="3" key="1">
    <citation type="submission" date="2022-11" db="UniProtKB">
        <authorList>
            <consortium name="WormBaseParasite"/>
        </authorList>
    </citation>
    <scope>IDENTIFICATION</scope>
</reference>
<proteinExistence type="predicted"/>